<dbReference type="OrthoDB" id="9794575at2"/>
<dbReference type="Proteomes" id="UP000239532">
    <property type="component" value="Unassembled WGS sequence"/>
</dbReference>
<organism evidence="1 2">
    <name type="scientific">Nonlabens agnitus</name>
    <dbReference type="NCBI Taxonomy" id="870484"/>
    <lineage>
        <taxon>Bacteria</taxon>
        <taxon>Pseudomonadati</taxon>
        <taxon>Bacteroidota</taxon>
        <taxon>Flavobacteriia</taxon>
        <taxon>Flavobacteriales</taxon>
        <taxon>Flavobacteriaceae</taxon>
        <taxon>Nonlabens</taxon>
    </lineage>
</organism>
<evidence type="ECO:0000313" key="2">
    <source>
        <dbReference type="Proteomes" id="UP000239532"/>
    </source>
</evidence>
<dbReference type="AlphaFoldDB" id="A0A2S9WYA4"/>
<accession>A0A2S9WYA4</accession>
<name>A0A2S9WYA4_9FLAO</name>
<keyword evidence="1" id="KW-0614">Plasmid</keyword>
<reference evidence="1 2" key="1">
    <citation type="submission" date="2016-11" db="EMBL/GenBank/DDBJ databases">
        <title>Trade-off between light-utilization and light-protection in marine flavobacteria.</title>
        <authorList>
            <person name="Kumagai Y."/>
        </authorList>
    </citation>
    <scope>NUCLEOTIDE SEQUENCE [LARGE SCALE GENOMIC DNA]</scope>
    <source>
        <strain evidence="1 2">JCM 17109</strain>
        <plasmid evidence="1">p3</plasmid>
    </source>
</reference>
<proteinExistence type="predicted"/>
<protein>
    <recommendedName>
        <fullName evidence="3">Glycosyl transferase family 1</fullName>
    </recommendedName>
</protein>
<dbReference type="EMBL" id="MQUC01000001">
    <property type="protein sequence ID" value="PRP68447.1"/>
    <property type="molecule type" value="Genomic_DNA"/>
</dbReference>
<sequence length="122" mass="14246">MKHQLFIVAFYWPPAGGPGVQRWLKFVKYLPKDQFDITVIIPENPDYASTDNSLMDEIPKEVRIIKVPLNEPSRWIKKLFKGKTNKLQRGFIDKKPSLLERALLWIRGTTSFQMLVFPGLKM</sequence>
<keyword evidence="2" id="KW-1185">Reference proteome</keyword>
<evidence type="ECO:0000313" key="1">
    <source>
        <dbReference type="EMBL" id="PRP68447.1"/>
    </source>
</evidence>
<geneLocation type="plasmid" evidence="1">
    <name>p3</name>
</geneLocation>
<comment type="caution">
    <text evidence="1">The sequence shown here is derived from an EMBL/GenBank/DDBJ whole genome shotgun (WGS) entry which is preliminary data.</text>
</comment>
<gene>
    <name evidence="1" type="ORF">BST86_00010</name>
</gene>
<evidence type="ECO:0008006" key="3">
    <source>
        <dbReference type="Google" id="ProtNLM"/>
    </source>
</evidence>
<dbReference type="RefSeq" id="WP_105981493.1">
    <property type="nucleotide sequence ID" value="NZ_MQUC01000001.1"/>
</dbReference>